<proteinExistence type="inferred from homology"/>
<feature type="binding site" evidence="4">
    <location>
        <position position="109"/>
    </location>
    <ligand>
        <name>D-ribulose 5-phosphate</name>
        <dbReference type="ChEBI" id="CHEBI:58121"/>
    </ligand>
</feature>
<accession>G9X2E6</accession>
<dbReference type="PIRSF" id="PIRSF005384">
    <property type="entry name" value="RpiB_LacA_B"/>
    <property type="match status" value="1"/>
</dbReference>
<dbReference type="EMBL" id="AFZG01000085">
    <property type="protein sequence ID" value="EHL15842.1"/>
    <property type="molecule type" value="Genomic_DNA"/>
</dbReference>
<protein>
    <submittedName>
        <fullName evidence="5">Ribose 5-phosphate isomerase B</fullName>
    </submittedName>
</protein>
<organism evidence="5 8">
    <name type="scientific">Peptoanaerobacter stomatis</name>
    <dbReference type="NCBI Taxonomy" id="796937"/>
    <lineage>
        <taxon>Bacteria</taxon>
        <taxon>Bacillati</taxon>
        <taxon>Bacillota</taxon>
        <taxon>Clostridia</taxon>
        <taxon>Peptostreptococcales</taxon>
        <taxon>Filifactoraceae</taxon>
        <taxon>Peptoanaerobacter</taxon>
    </lineage>
</organism>
<dbReference type="Proteomes" id="UP000006437">
    <property type="component" value="Unassembled WGS sequence"/>
</dbReference>
<dbReference type="AlphaFoldDB" id="G9X2E6"/>
<dbReference type="SUPFAM" id="SSF89623">
    <property type="entry name" value="Ribose/Galactose isomerase RpiB/AlsB"/>
    <property type="match status" value="1"/>
</dbReference>
<dbReference type="Proteomes" id="UP000003379">
    <property type="component" value="Unassembled WGS sequence"/>
</dbReference>
<name>G9X2E6_9FIRM</name>
<reference evidence="5 8" key="1">
    <citation type="submission" date="2011-08" db="EMBL/GenBank/DDBJ databases">
        <title>The Genome Sequence of Eubacteriaceae bacterium ACC19a.</title>
        <authorList>
            <consortium name="The Broad Institute Genome Sequencing Platform"/>
            <person name="Earl A."/>
            <person name="Ward D."/>
            <person name="Feldgarden M."/>
            <person name="Gevers D."/>
            <person name="Sizova M."/>
            <person name="Hazen A."/>
            <person name="Epstein S."/>
            <person name="Young S.K."/>
            <person name="Zeng Q."/>
            <person name="Gargeya S."/>
            <person name="Fitzgerald M."/>
            <person name="Haas B."/>
            <person name="Abouelleil A."/>
            <person name="Alvarado L."/>
            <person name="Arachchi H.M."/>
            <person name="Berlin A."/>
            <person name="Brown A."/>
            <person name="Chapman S.B."/>
            <person name="Chen Z."/>
            <person name="Dunbar C."/>
            <person name="Freedman E."/>
            <person name="Gearin G."/>
            <person name="Gellesch M."/>
            <person name="Goldberg J."/>
            <person name="Griggs A."/>
            <person name="Gujja S."/>
            <person name="Heiman D."/>
            <person name="Howarth C."/>
            <person name="Larson L."/>
            <person name="Lui A."/>
            <person name="MacDonald P.J.P."/>
            <person name="Montmayeur A."/>
            <person name="Murphy C."/>
            <person name="Neiman D."/>
            <person name="Pearson M."/>
            <person name="Priest M."/>
            <person name="Roberts A."/>
            <person name="Saif S."/>
            <person name="Shea T."/>
            <person name="Shenoy N."/>
            <person name="Sisk P."/>
            <person name="Stolte C."/>
            <person name="Sykes S."/>
            <person name="Wortman J."/>
            <person name="Nusbaum C."/>
            <person name="Birren B."/>
        </authorList>
    </citation>
    <scope>NUCLEOTIDE SEQUENCE [LARGE SCALE GENOMIC DNA]</scope>
    <source>
        <strain evidence="5 8">ACC19a</strain>
    </source>
</reference>
<dbReference type="GO" id="GO:0005975">
    <property type="term" value="P:carbohydrate metabolic process"/>
    <property type="evidence" value="ECO:0007669"/>
    <property type="project" value="InterPro"/>
</dbReference>
<dbReference type="Gene3D" id="3.40.1400.10">
    <property type="entry name" value="Sugar-phosphate isomerase, RpiB/LacA/LacB"/>
    <property type="match status" value="1"/>
</dbReference>
<evidence type="ECO:0000256" key="4">
    <source>
        <dbReference type="PIRSR" id="PIRSR005384-2"/>
    </source>
</evidence>
<dbReference type="HOGENOM" id="CLU_091396_4_1_9"/>
<evidence type="ECO:0000313" key="8">
    <source>
        <dbReference type="Proteomes" id="UP000006437"/>
    </source>
</evidence>
<dbReference type="NCBIfam" id="NF004051">
    <property type="entry name" value="PRK05571.1"/>
    <property type="match status" value="1"/>
</dbReference>
<feature type="binding site" evidence="4">
    <location>
        <begin position="8"/>
        <end position="9"/>
    </location>
    <ligand>
        <name>D-ribulose 5-phosphate</name>
        <dbReference type="ChEBI" id="CHEBI:58121"/>
    </ligand>
</feature>
<keyword evidence="2 5" id="KW-0413">Isomerase</keyword>
<feature type="binding site" evidence="4">
    <location>
        <position position="99"/>
    </location>
    <ligand>
        <name>D-ribulose 5-phosphate</name>
        <dbReference type="ChEBI" id="CHEBI:58121"/>
    </ligand>
</feature>
<dbReference type="BioCyc" id="EBAC796937-HMP:GMGH-555-MONOMER"/>
<feature type="active site" description="Proton donor" evidence="3">
    <location>
        <position position="98"/>
    </location>
</feature>
<comment type="caution">
    <text evidence="5">The sequence shown here is derived from an EMBL/GenBank/DDBJ whole genome shotgun (WGS) entry which is preliminary data.</text>
</comment>
<evidence type="ECO:0000313" key="7">
    <source>
        <dbReference type="Proteomes" id="UP000003379"/>
    </source>
</evidence>
<evidence type="ECO:0000256" key="2">
    <source>
        <dbReference type="ARBA" id="ARBA00023235"/>
    </source>
</evidence>
<comment type="similarity">
    <text evidence="1">Belongs to the LacAB/RpiB family.</text>
</comment>
<accession>G9XFU9</accession>
<dbReference type="PANTHER" id="PTHR43732:SF1">
    <property type="entry name" value="RIBOSE 5-PHOSPHATE ISOMERASE"/>
    <property type="match status" value="1"/>
</dbReference>
<evidence type="ECO:0000256" key="3">
    <source>
        <dbReference type="PIRSR" id="PIRSR005384-1"/>
    </source>
</evidence>
<feature type="binding site" evidence="4">
    <location>
        <position position="136"/>
    </location>
    <ligand>
        <name>D-ribulose 5-phosphate</name>
        <dbReference type="ChEBI" id="CHEBI:58121"/>
    </ligand>
</feature>
<feature type="binding site" evidence="4">
    <location>
        <position position="132"/>
    </location>
    <ligand>
        <name>D-ribulose 5-phosphate</name>
        <dbReference type="ChEBI" id="CHEBI:58121"/>
    </ligand>
</feature>
<evidence type="ECO:0000313" key="5">
    <source>
        <dbReference type="EMBL" id="EHL11016.1"/>
    </source>
</evidence>
<evidence type="ECO:0000313" key="6">
    <source>
        <dbReference type="EMBL" id="EHL15842.1"/>
    </source>
</evidence>
<dbReference type="EMBL" id="AFZE01000056">
    <property type="protein sequence ID" value="EHL11016.1"/>
    <property type="molecule type" value="Genomic_DNA"/>
</dbReference>
<dbReference type="PATRIC" id="fig|796937.3.peg.1787"/>
<dbReference type="InterPro" id="IPR051812">
    <property type="entry name" value="SPI_LacAB/RpiB"/>
</dbReference>
<evidence type="ECO:0000256" key="1">
    <source>
        <dbReference type="ARBA" id="ARBA00008754"/>
    </source>
</evidence>
<dbReference type="STRING" id="796937.HMPREF9630_00891"/>
<gene>
    <name evidence="6" type="ORF">HMPREF9628_00765</name>
    <name evidence="5" type="ORF">HMPREF9629_00553</name>
</gene>
<dbReference type="InterPro" id="IPR004785">
    <property type="entry name" value="RpiB"/>
</dbReference>
<dbReference type="PANTHER" id="PTHR43732">
    <property type="entry name" value="RIBOSE 5-PHOSPHATE ISOMERASE-RELATED"/>
    <property type="match status" value="1"/>
</dbReference>
<dbReference type="InterPro" id="IPR036569">
    <property type="entry name" value="RpiB_LacA_LacB_sf"/>
</dbReference>
<feature type="binding site" evidence="4">
    <location>
        <begin position="66"/>
        <end position="70"/>
    </location>
    <ligand>
        <name>D-ribulose 5-phosphate</name>
        <dbReference type="ChEBI" id="CHEBI:58121"/>
    </ligand>
</feature>
<dbReference type="Pfam" id="PF02502">
    <property type="entry name" value="LacAB_rpiB"/>
    <property type="match status" value="1"/>
</dbReference>
<dbReference type="NCBIfam" id="TIGR00689">
    <property type="entry name" value="rpiB_lacA_lacB"/>
    <property type="match status" value="1"/>
</dbReference>
<dbReference type="RefSeq" id="WP_009524789.1">
    <property type="nucleotide sequence ID" value="NZ_JBQMYZ010000018.1"/>
</dbReference>
<feature type="active site" description="Proton acceptor" evidence="3">
    <location>
        <position position="65"/>
    </location>
</feature>
<sequence>MKIGFGCDHGGFELKKQVLKYLQDKGYECIDYGIYENQSVDYPDYAKIVAKAVLNKEIDKGILFCGTGIGISIAANKIKGIRCANLSDTYSASKCVEHNNCNMISLGGRTVGVEIAFEIVDRFLSAKFEGDRHERRVNKLMSFEDEI</sequence>
<dbReference type="InterPro" id="IPR003500">
    <property type="entry name" value="RpiB_LacA_LacB"/>
</dbReference>
<dbReference type="NCBIfam" id="TIGR01120">
    <property type="entry name" value="rpiB"/>
    <property type="match status" value="1"/>
</dbReference>
<dbReference type="GO" id="GO:0016861">
    <property type="term" value="F:intramolecular oxidoreductase activity, interconverting aldoses and ketoses"/>
    <property type="evidence" value="ECO:0007669"/>
    <property type="project" value="UniProtKB-ARBA"/>
</dbReference>
<reference evidence="6 7" key="2">
    <citation type="submission" date="2011-08" db="EMBL/GenBank/DDBJ databases">
        <title>The Genome Sequence of Eubacteriaceae bacterium CM5.</title>
        <authorList>
            <consortium name="The Broad Institute Genome Sequencing Platform"/>
            <person name="Earl A."/>
            <person name="Ward D."/>
            <person name="Feldgarden M."/>
            <person name="Gevers D."/>
            <person name="Sizova M."/>
            <person name="Hazen A."/>
            <person name="Epstein S."/>
            <person name="Young S.K."/>
            <person name="Zeng Q."/>
            <person name="Gargeya S."/>
            <person name="Fitzgerald M."/>
            <person name="Haas B."/>
            <person name="Abouelleil A."/>
            <person name="Alvarado L."/>
            <person name="Arachchi H.M."/>
            <person name="Berlin A."/>
            <person name="Brown A."/>
            <person name="Chapman S.B."/>
            <person name="Chen Z."/>
            <person name="Dunbar C."/>
            <person name="Freedman E."/>
            <person name="Gearin G."/>
            <person name="Gellesch M."/>
            <person name="Goldberg J."/>
            <person name="Griggs A."/>
            <person name="Gujja S."/>
            <person name="Heiman D."/>
            <person name="Howarth C."/>
            <person name="Larson L."/>
            <person name="Lui A."/>
            <person name="MacDonald P.J.P."/>
            <person name="Montmayeur A."/>
            <person name="Murphy C."/>
            <person name="Neiman D."/>
            <person name="Pearson M."/>
            <person name="Priest M."/>
            <person name="Roberts A."/>
            <person name="Saif S."/>
            <person name="Shea T."/>
            <person name="Shenoy N."/>
            <person name="Sisk P."/>
            <person name="Stolte C."/>
            <person name="Sykes S."/>
            <person name="Wortman J."/>
            <person name="Nusbaum C."/>
            <person name="Birren B."/>
        </authorList>
    </citation>
    <scope>NUCLEOTIDE SEQUENCE [LARGE SCALE GENOMIC DNA]</scope>
    <source>
        <strain evidence="6 7">CM5</strain>
    </source>
</reference>